<evidence type="ECO:0000313" key="1">
    <source>
        <dbReference type="EMBL" id="MFC1850271.1"/>
    </source>
</evidence>
<evidence type="ECO:0000313" key="2">
    <source>
        <dbReference type="Proteomes" id="UP001594351"/>
    </source>
</evidence>
<name>A0ABV6YVP4_UNCC1</name>
<comment type="caution">
    <text evidence="1">The sequence shown here is derived from an EMBL/GenBank/DDBJ whole genome shotgun (WGS) entry which is preliminary data.</text>
</comment>
<evidence type="ECO:0008006" key="3">
    <source>
        <dbReference type="Google" id="ProtNLM"/>
    </source>
</evidence>
<dbReference type="SUPFAM" id="SSF55729">
    <property type="entry name" value="Acyl-CoA N-acyltransferases (Nat)"/>
    <property type="match status" value="1"/>
</dbReference>
<sequence length="102" mass="12439">MIGELRQNLKLKGVYLKNFLNLEDDEKRLVLSWRNSDQIRFRMYTCEEIKWEEHQRFIKSLAEDNTRLYYLAFIDQNPVGVLYFTEINIRHKRGIYGIHMPD</sequence>
<reference evidence="1 2" key="1">
    <citation type="submission" date="2024-09" db="EMBL/GenBank/DDBJ databases">
        <title>Laminarin stimulates single cell rates of sulfate reduction while oxygen inhibits transcriptomic activity in coastal marine sediment.</title>
        <authorList>
            <person name="Lindsay M."/>
            <person name="Orcutt B."/>
            <person name="Emerson D."/>
            <person name="Stepanauskas R."/>
            <person name="D'Angelo T."/>
        </authorList>
    </citation>
    <scope>NUCLEOTIDE SEQUENCE [LARGE SCALE GENOMIC DNA]</scope>
    <source>
        <strain evidence="1">SAG AM-311-K15</strain>
    </source>
</reference>
<protein>
    <recommendedName>
        <fullName evidence="3">GNAT family N-acetyltransferase</fullName>
    </recommendedName>
</protein>
<dbReference type="Gene3D" id="3.40.630.30">
    <property type="match status" value="1"/>
</dbReference>
<keyword evidence="2" id="KW-1185">Reference proteome</keyword>
<organism evidence="1 2">
    <name type="scientific">candidate division CSSED10-310 bacterium</name>
    <dbReference type="NCBI Taxonomy" id="2855610"/>
    <lineage>
        <taxon>Bacteria</taxon>
        <taxon>Bacteria division CSSED10-310</taxon>
    </lineage>
</organism>
<proteinExistence type="predicted"/>
<accession>A0ABV6YVP4</accession>
<dbReference type="EMBL" id="JBHPBY010000088">
    <property type="protein sequence ID" value="MFC1850271.1"/>
    <property type="molecule type" value="Genomic_DNA"/>
</dbReference>
<dbReference type="Proteomes" id="UP001594351">
    <property type="component" value="Unassembled WGS sequence"/>
</dbReference>
<gene>
    <name evidence="1" type="ORF">ACFL27_08775</name>
</gene>
<dbReference type="InterPro" id="IPR016181">
    <property type="entry name" value="Acyl_CoA_acyltransferase"/>
</dbReference>
<feature type="non-terminal residue" evidence="1">
    <location>
        <position position="102"/>
    </location>
</feature>